<name>A0A7I8W7I0_9ANNE</name>
<feature type="region of interest" description="Disordered" evidence="7">
    <location>
        <begin position="333"/>
        <end position="365"/>
    </location>
</feature>
<dbReference type="GO" id="GO:0000724">
    <property type="term" value="P:double-strand break repair via homologous recombination"/>
    <property type="evidence" value="ECO:0007669"/>
    <property type="project" value="TreeGrafter"/>
</dbReference>
<reference evidence="11 12" key="1">
    <citation type="submission" date="2020-08" db="EMBL/GenBank/DDBJ databases">
        <authorList>
            <person name="Hejnol A."/>
        </authorList>
    </citation>
    <scope>NUCLEOTIDE SEQUENCE [LARGE SCALE GENOMIC DNA]</scope>
</reference>
<dbReference type="OrthoDB" id="341511at2759"/>
<feature type="region of interest" description="Disordered" evidence="7">
    <location>
        <begin position="235"/>
        <end position="269"/>
    </location>
</feature>
<dbReference type="GO" id="GO:0016604">
    <property type="term" value="C:nuclear body"/>
    <property type="evidence" value="ECO:0007669"/>
    <property type="project" value="TreeGrafter"/>
</dbReference>
<feature type="region of interest" description="Disordered" evidence="7">
    <location>
        <begin position="288"/>
        <end position="311"/>
    </location>
</feature>
<dbReference type="AlphaFoldDB" id="A0A7I8W7I0"/>
<keyword evidence="12" id="KW-1185">Reference proteome</keyword>
<proteinExistence type="inferred from homology"/>
<comment type="subcellular location">
    <subcellularLocation>
        <location evidence="1">Nucleus</location>
    </subcellularLocation>
</comment>
<dbReference type="GO" id="GO:0006260">
    <property type="term" value="P:DNA replication"/>
    <property type="evidence" value="ECO:0007669"/>
    <property type="project" value="UniProtKB-KW"/>
</dbReference>
<dbReference type="Gene3D" id="1.10.8.1020">
    <property type="entry name" value="RecQ-mediated genome instability protein 1, N-terminal domain"/>
    <property type="match status" value="1"/>
</dbReference>
<evidence type="ECO:0000259" key="9">
    <source>
        <dbReference type="Pfam" id="PF16099"/>
    </source>
</evidence>
<dbReference type="InterPro" id="IPR042470">
    <property type="entry name" value="RMI1_N_C_sf"/>
</dbReference>
<evidence type="ECO:0000256" key="5">
    <source>
        <dbReference type="ARBA" id="ARBA00023242"/>
    </source>
</evidence>
<dbReference type="GO" id="GO:0000166">
    <property type="term" value="F:nucleotide binding"/>
    <property type="evidence" value="ECO:0007669"/>
    <property type="project" value="InterPro"/>
</dbReference>
<feature type="region of interest" description="Disordered" evidence="7">
    <location>
        <begin position="413"/>
        <end position="437"/>
    </location>
</feature>
<gene>
    <name evidence="11" type="ORF">DGYR_LOCUS11766</name>
</gene>
<feature type="domain" description="RMI1 N-terminal" evidence="10">
    <location>
        <begin position="12"/>
        <end position="67"/>
    </location>
</feature>
<feature type="compositionally biased region" description="Polar residues" evidence="7">
    <location>
        <begin position="254"/>
        <end position="269"/>
    </location>
</feature>
<protein>
    <recommendedName>
        <fullName evidence="3">RecQ-mediated genome instability protein 1</fullName>
    </recommendedName>
</protein>
<dbReference type="InterPro" id="IPR013894">
    <property type="entry name" value="RMI1_OB"/>
</dbReference>
<comment type="caution">
    <text evidence="11">The sequence shown here is derived from an EMBL/GenBank/DDBJ whole genome shotgun (WGS) entry which is preliminary data.</text>
</comment>
<evidence type="ECO:0000256" key="6">
    <source>
        <dbReference type="ARBA" id="ARBA00024977"/>
    </source>
</evidence>
<dbReference type="Proteomes" id="UP000549394">
    <property type="component" value="Unassembled WGS sequence"/>
</dbReference>
<keyword evidence="5" id="KW-0539">Nucleus</keyword>
<dbReference type="EMBL" id="CAJFCJ010000020">
    <property type="protein sequence ID" value="CAD5124189.1"/>
    <property type="molecule type" value="Genomic_DNA"/>
</dbReference>
<evidence type="ECO:0000313" key="12">
    <source>
        <dbReference type="Proteomes" id="UP000549394"/>
    </source>
</evidence>
<feature type="compositionally biased region" description="Polar residues" evidence="7">
    <location>
        <begin position="418"/>
        <end position="437"/>
    </location>
</feature>
<evidence type="ECO:0000256" key="3">
    <source>
        <dbReference type="ARBA" id="ARBA00018987"/>
    </source>
</evidence>
<accession>A0A7I8W7I0</accession>
<dbReference type="Gene3D" id="2.40.50.770">
    <property type="entry name" value="RecQ-mediated genome instability protein Rmi1, C-terminal domain"/>
    <property type="match status" value="1"/>
</dbReference>
<feature type="compositionally biased region" description="Polar residues" evidence="7">
    <location>
        <begin position="289"/>
        <end position="299"/>
    </location>
</feature>
<dbReference type="Pfam" id="PF16099">
    <property type="entry name" value="RMI1_C"/>
    <property type="match status" value="1"/>
</dbReference>
<comment type="similarity">
    <text evidence="2">Belongs to the RMI1 family.</text>
</comment>
<evidence type="ECO:0000313" key="11">
    <source>
        <dbReference type="EMBL" id="CAD5124189.1"/>
    </source>
</evidence>
<dbReference type="GO" id="GO:0031422">
    <property type="term" value="C:RecQ family helicase-topoisomerase III complex"/>
    <property type="evidence" value="ECO:0007669"/>
    <property type="project" value="TreeGrafter"/>
</dbReference>
<sequence>MQQKTIEAGKFLNKTYCIRPPEDWLEACVNWMINEEFSVAILNDSLSQNDINTNVMEQWLSCDLNEIGSCCFPGNLENIKQSSKSFLKGTFPVQANSMIDCSKPFYNQTLKLKNMNFENAKVGAFENEKEQSNKRMLKLLLTDGQQSIMAMEYNSIPAFDQSLSPGFKMLLKGDILCRNGVLFLTAENVTVLGGESEVVMEKNLVEIITEKLNGNITLRQDRKAQSKKKELSGKFLNKNPKGFRKTESTEFKPSMSNNQTRNFKNTITPSSNLKRFSTEDWSDDEIFQSIETDPQPLTDSENKIRTEKSANTKTFFDMEDDDDFEKSLREFDESFETCPSPKRQKLSQPKQANNSKDVKTTSPQEKVARISDYDDIEELTAMVQSENDIKSSRSCFSDQRGFRKASELRFGNDRGTKLATSPTKKFSNNNSKGPHLSSEQNLELISLSTLGKMKLSNAMPDIVYVRGYISRMLGKLKLTKYGWSVPANLTDEENKENLEILFSDKLLTSIIGIPASEVQKKKFEPNFKEYIQQVIKEGSSKLAGLKGVLKIQIDSKFPKPVLVEKISD</sequence>
<dbReference type="SMART" id="SM01161">
    <property type="entry name" value="DUF1767"/>
    <property type="match status" value="1"/>
</dbReference>
<comment type="function">
    <text evidence="6">Essential component of the RMI complex, a complex that plays an important role in the processing of homologous recombination intermediates to limit DNA crossover formation in cells. Promotes TOP3A binding to double Holliday junctions (DHJ) and hence stimulates TOP3A-mediated dissolution. Required for BLM phosphorylation during mitosis. Within the BLM complex, required for BLM and TOP3A stability.</text>
</comment>
<evidence type="ECO:0000259" key="10">
    <source>
        <dbReference type="Pfam" id="PF21000"/>
    </source>
</evidence>
<feature type="compositionally biased region" description="Polar residues" evidence="7">
    <location>
        <begin position="346"/>
        <end position="364"/>
    </location>
</feature>
<dbReference type="InterPro" id="IPR032199">
    <property type="entry name" value="RMI1_C"/>
</dbReference>
<feature type="domain" description="RecQ-mediated genome instability protein 1 C-terminal OB-fold" evidence="9">
    <location>
        <begin position="456"/>
        <end position="564"/>
    </location>
</feature>
<feature type="domain" description="RecQ mediated genome instability protein 1 OB-fold" evidence="8">
    <location>
        <begin position="78"/>
        <end position="203"/>
    </location>
</feature>
<dbReference type="GO" id="GO:0000712">
    <property type="term" value="P:resolution of meiotic recombination intermediates"/>
    <property type="evidence" value="ECO:0007669"/>
    <property type="project" value="TreeGrafter"/>
</dbReference>
<evidence type="ECO:0000256" key="1">
    <source>
        <dbReference type="ARBA" id="ARBA00004123"/>
    </source>
</evidence>
<evidence type="ECO:0000256" key="7">
    <source>
        <dbReference type="SAM" id="MobiDB-lite"/>
    </source>
</evidence>
<dbReference type="PANTHER" id="PTHR14790">
    <property type="entry name" value="RECQ-MEDIATED GENOME INSTABILITY PROTEIN 1 RMI1"/>
    <property type="match status" value="1"/>
</dbReference>
<dbReference type="Pfam" id="PF08585">
    <property type="entry name" value="RMI1_N_C"/>
    <property type="match status" value="1"/>
</dbReference>
<keyword evidence="4" id="KW-0235">DNA replication</keyword>
<evidence type="ECO:0000256" key="2">
    <source>
        <dbReference type="ARBA" id="ARBA00006395"/>
    </source>
</evidence>
<organism evidence="11 12">
    <name type="scientific">Dimorphilus gyrociliatus</name>
    <dbReference type="NCBI Taxonomy" id="2664684"/>
    <lineage>
        <taxon>Eukaryota</taxon>
        <taxon>Metazoa</taxon>
        <taxon>Spiralia</taxon>
        <taxon>Lophotrochozoa</taxon>
        <taxon>Annelida</taxon>
        <taxon>Polychaeta</taxon>
        <taxon>Polychaeta incertae sedis</taxon>
        <taxon>Dinophilidae</taxon>
        <taxon>Dimorphilus</taxon>
    </lineage>
</organism>
<dbReference type="InterPro" id="IPR049363">
    <property type="entry name" value="RMI1_N"/>
</dbReference>
<evidence type="ECO:0000259" key="8">
    <source>
        <dbReference type="Pfam" id="PF08585"/>
    </source>
</evidence>
<feature type="compositionally biased region" description="Basic and acidic residues" evidence="7">
    <location>
        <begin position="300"/>
        <end position="310"/>
    </location>
</feature>
<dbReference type="InterPro" id="IPR044881">
    <property type="entry name" value="RMI1_N_N_sf"/>
</dbReference>
<evidence type="ECO:0000256" key="4">
    <source>
        <dbReference type="ARBA" id="ARBA00022705"/>
    </source>
</evidence>
<dbReference type="Pfam" id="PF21000">
    <property type="entry name" value="RMI1_N_N"/>
    <property type="match status" value="1"/>
</dbReference>
<dbReference type="PANTHER" id="PTHR14790:SF15">
    <property type="entry name" value="RECQ-MEDIATED GENOME INSTABILITY PROTEIN 1"/>
    <property type="match status" value="1"/>
</dbReference>